<dbReference type="Proteomes" id="UP000251402">
    <property type="component" value="Chromosome"/>
</dbReference>
<gene>
    <name evidence="1" type="ORF">DEO27_014455</name>
</gene>
<reference evidence="1" key="1">
    <citation type="submission" date="2019-08" db="EMBL/GenBank/DDBJ databases">
        <title>Comparative genome analysis confer to the adaptation heavy metal polluted environment.</title>
        <authorList>
            <person name="Li Y."/>
        </authorList>
    </citation>
    <scope>NUCLEOTIDE SEQUENCE [LARGE SCALE GENOMIC DNA]</scope>
    <source>
        <strain evidence="1">P1</strain>
    </source>
</reference>
<dbReference type="EMBL" id="CP043450">
    <property type="protein sequence ID" value="QEM11172.1"/>
    <property type="molecule type" value="Genomic_DNA"/>
</dbReference>
<keyword evidence="2" id="KW-1185">Reference proteome</keyword>
<dbReference type="RefSeq" id="WP_112573715.1">
    <property type="nucleotide sequence ID" value="NZ_CP043450.1"/>
</dbReference>
<proteinExistence type="predicted"/>
<dbReference type="OrthoDB" id="799157at2"/>
<sequence length="111" mass="12911">MKPFFVTTANNLSLVIMPESEAHADGHPFLTYTYSIFRRDDSILARLNQPDRLLLPNKKNNPDYLGYVSFEQPGKVFSYFADGEHELSYDEVVDVIEEINHFRDTPQLWTI</sequence>
<evidence type="ECO:0000313" key="2">
    <source>
        <dbReference type="Proteomes" id="UP000251402"/>
    </source>
</evidence>
<dbReference type="KEGG" id="mrub:DEO27_014455"/>
<organism evidence="1 2">
    <name type="scientific">Mucilaginibacter rubeus</name>
    <dbReference type="NCBI Taxonomy" id="2027860"/>
    <lineage>
        <taxon>Bacteria</taxon>
        <taxon>Pseudomonadati</taxon>
        <taxon>Bacteroidota</taxon>
        <taxon>Sphingobacteriia</taxon>
        <taxon>Sphingobacteriales</taxon>
        <taxon>Sphingobacteriaceae</taxon>
        <taxon>Mucilaginibacter</taxon>
    </lineage>
</organism>
<accession>A0A5C1HZA4</accession>
<evidence type="ECO:0000313" key="1">
    <source>
        <dbReference type="EMBL" id="QEM11172.1"/>
    </source>
</evidence>
<protein>
    <submittedName>
        <fullName evidence="1">Uncharacterized protein</fullName>
    </submittedName>
</protein>
<dbReference type="AlphaFoldDB" id="A0A5C1HZA4"/>
<name>A0A5C1HZA4_9SPHI</name>